<sequence>FEDLFLIYSPSAVEQYSISSEELNSTEENVLIFDHHINDFFEYMIEKRPQNSQYDMLYEVKQYLDKHLVPKAINNFLSVPATSVVSEQMFSYASYIIDNDRTLLDSSTITALIC</sequence>
<name>A0ACA9MUZ8_9GLOM</name>
<proteinExistence type="predicted"/>
<accession>A0ACA9MUZ8</accession>
<evidence type="ECO:0000313" key="2">
    <source>
        <dbReference type="Proteomes" id="UP000789860"/>
    </source>
</evidence>
<dbReference type="EMBL" id="CAJVPM010016776">
    <property type="protein sequence ID" value="CAG8615889.1"/>
    <property type="molecule type" value="Genomic_DNA"/>
</dbReference>
<comment type="caution">
    <text evidence="1">The sequence shown here is derived from an EMBL/GenBank/DDBJ whole genome shotgun (WGS) entry which is preliminary data.</text>
</comment>
<reference evidence="1" key="1">
    <citation type="submission" date="2021-06" db="EMBL/GenBank/DDBJ databases">
        <authorList>
            <person name="Kallberg Y."/>
            <person name="Tangrot J."/>
            <person name="Rosling A."/>
        </authorList>
    </citation>
    <scope>NUCLEOTIDE SEQUENCE</scope>
    <source>
        <strain evidence="1">AU212A</strain>
    </source>
</reference>
<dbReference type="Proteomes" id="UP000789860">
    <property type="component" value="Unassembled WGS sequence"/>
</dbReference>
<protein>
    <submittedName>
        <fullName evidence="1">10516_t:CDS:1</fullName>
    </submittedName>
</protein>
<organism evidence="1 2">
    <name type="scientific">Scutellospora calospora</name>
    <dbReference type="NCBI Taxonomy" id="85575"/>
    <lineage>
        <taxon>Eukaryota</taxon>
        <taxon>Fungi</taxon>
        <taxon>Fungi incertae sedis</taxon>
        <taxon>Mucoromycota</taxon>
        <taxon>Glomeromycotina</taxon>
        <taxon>Glomeromycetes</taxon>
        <taxon>Diversisporales</taxon>
        <taxon>Gigasporaceae</taxon>
        <taxon>Scutellospora</taxon>
    </lineage>
</organism>
<gene>
    <name evidence="1" type="ORF">SCALOS_LOCUS7467</name>
</gene>
<keyword evidence="2" id="KW-1185">Reference proteome</keyword>
<feature type="non-terminal residue" evidence="1">
    <location>
        <position position="114"/>
    </location>
</feature>
<feature type="non-terminal residue" evidence="1">
    <location>
        <position position="1"/>
    </location>
</feature>
<evidence type="ECO:0000313" key="1">
    <source>
        <dbReference type="EMBL" id="CAG8615889.1"/>
    </source>
</evidence>